<evidence type="ECO:0000313" key="10">
    <source>
        <dbReference type="Proteomes" id="UP000240883"/>
    </source>
</evidence>
<accession>A0A2T2NH82</accession>
<feature type="transmembrane region" description="Helical" evidence="7">
    <location>
        <begin position="59"/>
        <end position="86"/>
    </location>
</feature>
<protein>
    <recommendedName>
        <fullName evidence="8">Rhodopsin domain-containing protein</fullName>
    </recommendedName>
</protein>
<gene>
    <name evidence="9" type="ORF">BS50DRAFT_602345</name>
</gene>
<feature type="transmembrane region" description="Helical" evidence="7">
    <location>
        <begin position="139"/>
        <end position="161"/>
    </location>
</feature>
<keyword evidence="2 7" id="KW-0812">Transmembrane</keyword>
<dbReference type="InterPro" id="IPR049326">
    <property type="entry name" value="Rhodopsin_dom_fungi"/>
</dbReference>
<evidence type="ECO:0000256" key="7">
    <source>
        <dbReference type="SAM" id="Phobius"/>
    </source>
</evidence>
<dbReference type="InterPro" id="IPR052337">
    <property type="entry name" value="SAT4-like"/>
</dbReference>
<feature type="compositionally biased region" description="Basic and acidic residues" evidence="6">
    <location>
        <begin position="268"/>
        <end position="277"/>
    </location>
</feature>
<evidence type="ECO:0000259" key="8">
    <source>
        <dbReference type="Pfam" id="PF20684"/>
    </source>
</evidence>
<name>A0A2T2NH82_CORCC</name>
<comment type="subcellular location">
    <subcellularLocation>
        <location evidence="1">Membrane</location>
        <topology evidence="1">Multi-pass membrane protein</topology>
    </subcellularLocation>
</comment>
<reference evidence="9 10" key="1">
    <citation type="journal article" date="2018" name="Front. Microbiol.">
        <title>Genome-Wide Analysis of Corynespora cassiicola Leaf Fall Disease Putative Effectors.</title>
        <authorList>
            <person name="Lopez D."/>
            <person name="Ribeiro S."/>
            <person name="Label P."/>
            <person name="Fumanal B."/>
            <person name="Venisse J.S."/>
            <person name="Kohler A."/>
            <person name="de Oliveira R.R."/>
            <person name="Labutti K."/>
            <person name="Lipzen A."/>
            <person name="Lail K."/>
            <person name="Bauer D."/>
            <person name="Ohm R.A."/>
            <person name="Barry K.W."/>
            <person name="Spatafora J."/>
            <person name="Grigoriev I.V."/>
            <person name="Martin F.M."/>
            <person name="Pujade-Renaud V."/>
        </authorList>
    </citation>
    <scope>NUCLEOTIDE SEQUENCE [LARGE SCALE GENOMIC DNA]</scope>
    <source>
        <strain evidence="9 10">Philippines</strain>
    </source>
</reference>
<feature type="domain" description="Rhodopsin" evidence="8">
    <location>
        <begin position="18"/>
        <end position="200"/>
    </location>
</feature>
<keyword evidence="10" id="KW-1185">Reference proteome</keyword>
<evidence type="ECO:0000256" key="6">
    <source>
        <dbReference type="SAM" id="MobiDB-lite"/>
    </source>
</evidence>
<evidence type="ECO:0000313" key="9">
    <source>
        <dbReference type="EMBL" id="PSN64801.1"/>
    </source>
</evidence>
<evidence type="ECO:0000256" key="4">
    <source>
        <dbReference type="ARBA" id="ARBA00023136"/>
    </source>
</evidence>
<comment type="similarity">
    <text evidence="5">Belongs to the SAT4 family.</text>
</comment>
<dbReference type="PANTHER" id="PTHR33048:SF160">
    <property type="entry name" value="SAT4 FAMILY MEMBRANE PROTEIN"/>
    <property type="match status" value="1"/>
</dbReference>
<evidence type="ECO:0000256" key="2">
    <source>
        <dbReference type="ARBA" id="ARBA00022692"/>
    </source>
</evidence>
<dbReference type="Pfam" id="PF20684">
    <property type="entry name" value="Fung_rhodopsin"/>
    <property type="match status" value="1"/>
</dbReference>
<keyword evidence="3 7" id="KW-1133">Transmembrane helix</keyword>
<organism evidence="9 10">
    <name type="scientific">Corynespora cassiicola Philippines</name>
    <dbReference type="NCBI Taxonomy" id="1448308"/>
    <lineage>
        <taxon>Eukaryota</taxon>
        <taxon>Fungi</taxon>
        <taxon>Dikarya</taxon>
        <taxon>Ascomycota</taxon>
        <taxon>Pezizomycotina</taxon>
        <taxon>Dothideomycetes</taxon>
        <taxon>Pleosporomycetidae</taxon>
        <taxon>Pleosporales</taxon>
        <taxon>Corynesporascaceae</taxon>
        <taxon>Corynespora</taxon>
    </lineage>
</organism>
<dbReference type="Proteomes" id="UP000240883">
    <property type="component" value="Unassembled WGS sequence"/>
</dbReference>
<evidence type="ECO:0000256" key="5">
    <source>
        <dbReference type="ARBA" id="ARBA00038359"/>
    </source>
</evidence>
<proteinExistence type="inferred from homology"/>
<dbReference type="OrthoDB" id="5283415at2759"/>
<feature type="transmembrane region" description="Helical" evidence="7">
    <location>
        <begin position="106"/>
        <end position="127"/>
    </location>
</feature>
<sequence length="317" mass="35335">MYNGYRDEDVPLWAIDFKHAMKLQYGLSATYSPCINIIKASFLWSLYKLRSRNPWIKRSIIALQVINTIHMVVVTVIGAVPCVPVAKKWDPDIPGGCWDPLLYVKANISIVIVTDFLVLCIPTWMIWDLQMPLKRKIITIAFLSSGVVVIAIGIARLLWLIDAFHGKTKSYSLTPAYSAVESSVAIIGTSGPTIKYILSRCIPWLRPSWERASTNKRSDYAYGDQSNVSASRGHRSMHGTTGYNDMDEDSLGNDEIELKGSRGWQSDLDGHSEERSSSRVLGITKSVEWEVHSRDTLRTSNPSGADKMPAASPSDVI</sequence>
<dbReference type="STRING" id="1448308.A0A2T2NH82"/>
<dbReference type="AlphaFoldDB" id="A0A2T2NH82"/>
<dbReference type="GO" id="GO:0016020">
    <property type="term" value="C:membrane"/>
    <property type="evidence" value="ECO:0007669"/>
    <property type="project" value="UniProtKB-SubCell"/>
</dbReference>
<feature type="compositionally biased region" description="Acidic residues" evidence="6">
    <location>
        <begin position="245"/>
        <end position="255"/>
    </location>
</feature>
<evidence type="ECO:0000256" key="3">
    <source>
        <dbReference type="ARBA" id="ARBA00022989"/>
    </source>
</evidence>
<evidence type="ECO:0000256" key="1">
    <source>
        <dbReference type="ARBA" id="ARBA00004141"/>
    </source>
</evidence>
<feature type="transmembrane region" description="Helical" evidence="7">
    <location>
        <begin position="25"/>
        <end position="47"/>
    </location>
</feature>
<dbReference type="PANTHER" id="PTHR33048">
    <property type="entry name" value="PTH11-LIKE INTEGRAL MEMBRANE PROTEIN (AFU_ORTHOLOGUE AFUA_5G11245)"/>
    <property type="match status" value="1"/>
</dbReference>
<dbReference type="EMBL" id="KZ678138">
    <property type="protein sequence ID" value="PSN64801.1"/>
    <property type="molecule type" value="Genomic_DNA"/>
</dbReference>
<keyword evidence="4 7" id="KW-0472">Membrane</keyword>
<feature type="compositionally biased region" description="Basic and acidic residues" evidence="6">
    <location>
        <begin position="287"/>
        <end position="297"/>
    </location>
</feature>
<feature type="region of interest" description="Disordered" evidence="6">
    <location>
        <begin position="220"/>
        <end position="317"/>
    </location>
</feature>